<feature type="compositionally biased region" description="Basic and acidic residues" evidence="1">
    <location>
        <begin position="8"/>
        <end position="21"/>
    </location>
</feature>
<comment type="caution">
    <text evidence="2">The sequence shown here is derived from an EMBL/GenBank/DDBJ whole genome shotgun (WGS) entry which is preliminary data.</text>
</comment>
<evidence type="ECO:0000256" key="1">
    <source>
        <dbReference type="SAM" id="MobiDB-lite"/>
    </source>
</evidence>
<dbReference type="EMBL" id="VSSQ01073703">
    <property type="protein sequence ID" value="MPN24753.1"/>
    <property type="molecule type" value="Genomic_DNA"/>
</dbReference>
<protein>
    <submittedName>
        <fullName evidence="2">Uncharacterized protein</fullName>
    </submittedName>
</protein>
<reference evidence="2" key="1">
    <citation type="submission" date="2019-08" db="EMBL/GenBank/DDBJ databases">
        <authorList>
            <person name="Kucharzyk K."/>
            <person name="Murdoch R.W."/>
            <person name="Higgins S."/>
            <person name="Loffler F."/>
        </authorList>
    </citation>
    <scope>NUCLEOTIDE SEQUENCE</scope>
</reference>
<dbReference type="AlphaFoldDB" id="A0A645GM17"/>
<name>A0A645GM17_9ZZZZ</name>
<sequence>MKNHHSRSREYGEAARTDGVRGPRKVPAAFGRSTKDLRPVAEGWQLWGDLK</sequence>
<feature type="region of interest" description="Disordered" evidence="1">
    <location>
        <begin position="1"/>
        <end position="35"/>
    </location>
</feature>
<gene>
    <name evidence="2" type="ORF">SDC9_172155</name>
</gene>
<organism evidence="2">
    <name type="scientific">bioreactor metagenome</name>
    <dbReference type="NCBI Taxonomy" id="1076179"/>
    <lineage>
        <taxon>unclassified sequences</taxon>
        <taxon>metagenomes</taxon>
        <taxon>ecological metagenomes</taxon>
    </lineage>
</organism>
<proteinExistence type="predicted"/>
<evidence type="ECO:0000313" key="2">
    <source>
        <dbReference type="EMBL" id="MPN24753.1"/>
    </source>
</evidence>
<accession>A0A645GM17</accession>